<dbReference type="Proteomes" id="UP000299102">
    <property type="component" value="Unassembled WGS sequence"/>
</dbReference>
<organism evidence="1 2">
    <name type="scientific">Eumeta variegata</name>
    <name type="common">Bagworm moth</name>
    <name type="synonym">Eumeta japonica</name>
    <dbReference type="NCBI Taxonomy" id="151549"/>
    <lineage>
        <taxon>Eukaryota</taxon>
        <taxon>Metazoa</taxon>
        <taxon>Ecdysozoa</taxon>
        <taxon>Arthropoda</taxon>
        <taxon>Hexapoda</taxon>
        <taxon>Insecta</taxon>
        <taxon>Pterygota</taxon>
        <taxon>Neoptera</taxon>
        <taxon>Endopterygota</taxon>
        <taxon>Lepidoptera</taxon>
        <taxon>Glossata</taxon>
        <taxon>Ditrysia</taxon>
        <taxon>Tineoidea</taxon>
        <taxon>Psychidae</taxon>
        <taxon>Oiketicinae</taxon>
        <taxon>Eumeta</taxon>
    </lineage>
</organism>
<proteinExistence type="predicted"/>
<dbReference type="AlphaFoldDB" id="A0A4C1WRM9"/>
<protein>
    <submittedName>
        <fullName evidence="1">Uncharacterized protein</fullName>
    </submittedName>
</protein>
<evidence type="ECO:0000313" key="2">
    <source>
        <dbReference type="Proteomes" id="UP000299102"/>
    </source>
</evidence>
<evidence type="ECO:0000313" key="1">
    <source>
        <dbReference type="EMBL" id="GBP53623.1"/>
    </source>
</evidence>
<sequence>MNPIAIPLIDFDPDRALDAILPHSRFSALVVPLLIPKPVLIKVDSNSDRRAVTKSMLQVPFSFSLHETVIIVALSRRVPKVIQSPIKAFQETLLRQTLMRISVIVMRGPWELAERSE</sequence>
<accession>A0A4C1WRM9</accession>
<name>A0A4C1WRM9_EUMVA</name>
<keyword evidence="2" id="KW-1185">Reference proteome</keyword>
<gene>
    <name evidence="1" type="ORF">EVAR_38595_1</name>
</gene>
<dbReference type="EMBL" id="BGZK01000630">
    <property type="protein sequence ID" value="GBP53623.1"/>
    <property type="molecule type" value="Genomic_DNA"/>
</dbReference>
<comment type="caution">
    <text evidence="1">The sequence shown here is derived from an EMBL/GenBank/DDBJ whole genome shotgun (WGS) entry which is preliminary data.</text>
</comment>
<reference evidence="1 2" key="1">
    <citation type="journal article" date="2019" name="Commun. Biol.">
        <title>The bagworm genome reveals a unique fibroin gene that provides high tensile strength.</title>
        <authorList>
            <person name="Kono N."/>
            <person name="Nakamura H."/>
            <person name="Ohtoshi R."/>
            <person name="Tomita M."/>
            <person name="Numata K."/>
            <person name="Arakawa K."/>
        </authorList>
    </citation>
    <scope>NUCLEOTIDE SEQUENCE [LARGE SCALE GENOMIC DNA]</scope>
</reference>